<dbReference type="AlphaFoldDB" id="A0A0E9XE54"/>
<reference evidence="1" key="1">
    <citation type="submission" date="2014-11" db="EMBL/GenBank/DDBJ databases">
        <authorList>
            <person name="Amaro Gonzalez C."/>
        </authorList>
    </citation>
    <scope>NUCLEOTIDE SEQUENCE</scope>
</reference>
<organism evidence="1">
    <name type="scientific">Anguilla anguilla</name>
    <name type="common">European freshwater eel</name>
    <name type="synonym">Muraena anguilla</name>
    <dbReference type="NCBI Taxonomy" id="7936"/>
    <lineage>
        <taxon>Eukaryota</taxon>
        <taxon>Metazoa</taxon>
        <taxon>Chordata</taxon>
        <taxon>Craniata</taxon>
        <taxon>Vertebrata</taxon>
        <taxon>Euteleostomi</taxon>
        <taxon>Actinopterygii</taxon>
        <taxon>Neopterygii</taxon>
        <taxon>Teleostei</taxon>
        <taxon>Anguilliformes</taxon>
        <taxon>Anguillidae</taxon>
        <taxon>Anguilla</taxon>
    </lineage>
</organism>
<accession>A0A0E9XE54</accession>
<evidence type="ECO:0000313" key="1">
    <source>
        <dbReference type="EMBL" id="JAI00910.1"/>
    </source>
</evidence>
<reference evidence="1" key="2">
    <citation type="journal article" date="2015" name="Fish Shellfish Immunol.">
        <title>Early steps in the European eel (Anguilla anguilla)-Vibrio vulnificus interaction in the gills: Role of the RtxA13 toxin.</title>
        <authorList>
            <person name="Callol A."/>
            <person name="Pajuelo D."/>
            <person name="Ebbesson L."/>
            <person name="Teles M."/>
            <person name="MacKenzie S."/>
            <person name="Amaro C."/>
        </authorList>
    </citation>
    <scope>NUCLEOTIDE SEQUENCE</scope>
</reference>
<dbReference type="EMBL" id="GBXM01007668">
    <property type="protein sequence ID" value="JAI00910.1"/>
    <property type="molecule type" value="Transcribed_RNA"/>
</dbReference>
<proteinExistence type="predicted"/>
<sequence>MTKHMNTNATKTMQKNIYISTQIHRWLELDDAEIIFADSQTRKLNKSVSGERWDWIGSPGALWLVHSVLPWTPVPPSFSLHS</sequence>
<protein>
    <submittedName>
        <fullName evidence="1">Uncharacterized protein</fullName>
    </submittedName>
</protein>
<name>A0A0E9XE54_ANGAN</name>